<dbReference type="OrthoDB" id="129259at2759"/>
<name>A0A9W6U5N7_9STRA</name>
<dbReference type="Proteomes" id="UP001165121">
    <property type="component" value="Unassembled WGS sequence"/>
</dbReference>
<dbReference type="AlphaFoldDB" id="A0A9W6U5N7"/>
<sequence length="101" mass="11077">MKATVTAATGGSGMAEDVDGVSVSTWIAKVDLAVEGARVSGRGEWTDKELYFIVGNKLQDNAAIWWVQMDQELPDPEKTWTRLESVLMGRYGELPDQAMAE</sequence>
<dbReference type="EMBL" id="BSXT01000417">
    <property type="protein sequence ID" value="GMF26830.1"/>
    <property type="molecule type" value="Genomic_DNA"/>
</dbReference>
<evidence type="ECO:0000313" key="2">
    <source>
        <dbReference type="Proteomes" id="UP001165121"/>
    </source>
</evidence>
<gene>
    <name evidence="1" type="ORF">Pfra01_000516300</name>
</gene>
<accession>A0A9W6U5N7</accession>
<evidence type="ECO:0000313" key="1">
    <source>
        <dbReference type="EMBL" id="GMF26830.1"/>
    </source>
</evidence>
<comment type="caution">
    <text evidence="1">The sequence shown here is derived from an EMBL/GenBank/DDBJ whole genome shotgun (WGS) entry which is preliminary data.</text>
</comment>
<reference evidence="1" key="1">
    <citation type="submission" date="2023-04" db="EMBL/GenBank/DDBJ databases">
        <title>Phytophthora fragariaefolia NBRC 109709.</title>
        <authorList>
            <person name="Ichikawa N."/>
            <person name="Sato H."/>
            <person name="Tonouchi N."/>
        </authorList>
    </citation>
    <scope>NUCLEOTIDE SEQUENCE</scope>
    <source>
        <strain evidence="1">NBRC 109709</strain>
    </source>
</reference>
<keyword evidence="2" id="KW-1185">Reference proteome</keyword>
<proteinExistence type="predicted"/>
<organism evidence="1 2">
    <name type="scientific">Phytophthora fragariaefolia</name>
    <dbReference type="NCBI Taxonomy" id="1490495"/>
    <lineage>
        <taxon>Eukaryota</taxon>
        <taxon>Sar</taxon>
        <taxon>Stramenopiles</taxon>
        <taxon>Oomycota</taxon>
        <taxon>Peronosporomycetes</taxon>
        <taxon>Peronosporales</taxon>
        <taxon>Peronosporaceae</taxon>
        <taxon>Phytophthora</taxon>
    </lineage>
</organism>
<protein>
    <submittedName>
        <fullName evidence="1">Unnamed protein product</fullName>
    </submittedName>
</protein>